<name>A0ACB9Z866_9PEZI</name>
<sequence length="360" mass="39636">MATAYSPEYLAESRTTVLNVFYSIPIPLEILSTAFRLWVKARPSSQGHLAFDDYLMIWATMAAVAECIAGLICGGPNGLGRHVQAISTADRESFLMGDYIFSHFYDVAIASTKLSVLALYYRIFAADKFRIVVLVTAGFVTAWLVAMEIILGLGCRPVQGWWNATVARTATCVDKVAFTYSTNITNLITDIWIFLMPIPIILGLQASRDKKISLCFLFSVGLGTCAISAARISFVFSVGTDDITWSEVPLGLLSAWEPCGGILCANLPLVYRAMVRGITQIRSTMKSSRSRTRTRTHDISERPNSPYHAWTPLDNSVSSNKLSISKVTIGRGAVESTEMDVIGLAGIKVDRDFKQEIHHE</sequence>
<proteinExistence type="predicted"/>
<dbReference type="EMBL" id="MU393442">
    <property type="protein sequence ID" value="KAI4867955.1"/>
    <property type="molecule type" value="Genomic_DNA"/>
</dbReference>
<organism evidence="1 2">
    <name type="scientific">Hypoxylon rubiginosum</name>
    <dbReference type="NCBI Taxonomy" id="110542"/>
    <lineage>
        <taxon>Eukaryota</taxon>
        <taxon>Fungi</taxon>
        <taxon>Dikarya</taxon>
        <taxon>Ascomycota</taxon>
        <taxon>Pezizomycotina</taxon>
        <taxon>Sordariomycetes</taxon>
        <taxon>Xylariomycetidae</taxon>
        <taxon>Xylariales</taxon>
        <taxon>Hypoxylaceae</taxon>
        <taxon>Hypoxylon</taxon>
    </lineage>
</organism>
<evidence type="ECO:0000313" key="1">
    <source>
        <dbReference type="EMBL" id="KAI4867955.1"/>
    </source>
</evidence>
<comment type="caution">
    <text evidence="1">The sequence shown here is derived from an EMBL/GenBank/DDBJ whole genome shotgun (WGS) entry which is preliminary data.</text>
</comment>
<keyword evidence="2" id="KW-1185">Reference proteome</keyword>
<dbReference type="Proteomes" id="UP001497700">
    <property type="component" value="Unassembled WGS sequence"/>
</dbReference>
<reference evidence="1 2" key="1">
    <citation type="journal article" date="2022" name="New Phytol.">
        <title>Ecological generalism drives hyperdiversity of secondary metabolite gene clusters in xylarialean endophytes.</title>
        <authorList>
            <person name="Franco M.E.E."/>
            <person name="Wisecaver J.H."/>
            <person name="Arnold A.E."/>
            <person name="Ju Y.M."/>
            <person name="Slot J.C."/>
            <person name="Ahrendt S."/>
            <person name="Moore L.P."/>
            <person name="Eastman K.E."/>
            <person name="Scott K."/>
            <person name="Konkel Z."/>
            <person name="Mondo S.J."/>
            <person name="Kuo A."/>
            <person name="Hayes R.D."/>
            <person name="Haridas S."/>
            <person name="Andreopoulos B."/>
            <person name="Riley R."/>
            <person name="LaButti K."/>
            <person name="Pangilinan J."/>
            <person name="Lipzen A."/>
            <person name="Amirebrahimi M."/>
            <person name="Yan J."/>
            <person name="Adam C."/>
            <person name="Keymanesh K."/>
            <person name="Ng V."/>
            <person name="Louie K."/>
            <person name="Northen T."/>
            <person name="Drula E."/>
            <person name="Henrissat B."/>
            <person name="Hsieh H.M."/>
            <person name="Youens-Clark K."/>
            <person name="Lutzoni F."/>
            <person name="Miadlikowska J."/>
            <person name="Eastwood D.C."/>
            <person name="Hamelin R.C."/>
            <person name="Grigoriev I.V."/>
            <person name="U'Ren J.M."/>
        </authorList>
    </citation>
    <scope>NUCLEOTIDE SEQUENCE [LARGE SCALE GENOMIC DNA]</scope>
    <source>
        <strain evidence="1 2">CBS 119005</strain>
    </source>
</reference>
<evidence type="ECO:0000313" key="2">
    <source>
        <dbReference type="Proteomes" id="UP001497700"/>
    </source>
</evidence>
<gene>
    <name evidence="1" type="ORF">F4820DRAFT_170150</name>
</gene>
<accession>A0ACB9Z866</accession>
<protein>
    <submittedName>
        <fullName evidence="1">Uncharacterized protein</fullName>
    </submittedName>
</protein>